<dbReference type="EMBL" id="KB932208">
    <property type="protein sequence ID" value="KCV68681.1"/>
    <property type="molecule type" value="Genomic_DNA"/>
</dbReference>
<feature type="region of interest" description="Disordered" evidence="1">
    <location>
        <begin position="371"/>
        <end position="398"/>
    </location>
</feature>
<dbReference type="AlphaFoldDB" id="A0A058Z3G7"/>
<dbReference type="GeneID" id="20529697"/>
<evidence type="ECO:0000313" key="2">
    <source>
        <dbReference type="EMBL" id="KCV68681.1"/>
    </source>
</evidence>
<name>A0A058Z3G7_FONAL</name>
<dbReference type="RefSeq" id="XP_009497113.1">
    <property type="nucleotide sequence ID" value="XM_009498838.1"/>
</dbReference>
<feature type="compositionally biased region" description="Low complexity" evidence="1">
    <location>
        <begin position="435"/>
        <end position="452"/>
    </location>
</feature>
<protein>
    <submittedName>
        <fullName evidence="2">Uncharacterized protein</fullName>
    </submittedName>
</protein>
<feature type="region of interest" description="Disordered" evidence="1">
    <location>
        <begin position="339"/>
        <end position="359"/>
    </location>
</feature>
<sequence>MSDSPSARVSALSRPRACPAGPRLVFLANNAKVESLIIEDYLRERLELERLYASRLAEIAARCRLRLDEHAALVESETAPPLAKYFSILGELSNDRRISADQIVDQALDPLTFFNRSKSPDPLAVRDAPSFPDASKIFLNYEALKLEVLKMALTRLTITQLIGREKESEHLFEVVSSFQAFEPESYVNGIIREEAAKRSLYGLAPISTPLWVDFDCRGTCPNSFPSAHTPTTATALRLATCPANCHGPASTVKRPTGQKVQFREGPDDLIGYTETRGRRSLREYRKNQRARTPKSPPPIRMVMNFALPSHSQPVLESTPSDSSSEDEFFEAMRTWQAPNAPGLPAASTVSPLSGPTAAPPMATVAARQLPADGLPMDDSDPDSSSPPPLPASFALSPAPKAATGGMAMAANVQGAESSSAADLTRPSLPLPSTGRSLRPSRPSFSPPMLKSSSDSSIFLPHSEAQPSAFHTRLYQCSVATDPAAPADLTLQSKILFSDSFVRAMLKKYPAVASAATSVHPPREGWLLEVSSFHIDEISIISSNEQLRQRASPVQPLRKAAGARGSLSDLPAGLVDASERILLPTHLRPVASSEQAPRLVGHGLAAAEPHVPVTRHFTEHLPALNSMDNSFLVSTLARDRCSLPGNFLRPLALELELPFPPEAAFLETIHDASGEAPSPEEWRLKGLASVFLLSAKHDHARTSGSFAEWALGWASPPRDGRLAAGGACPPPAEVIHFADIPPSFTVLANTSIRLALPVASPATGLHQLRSTLTVPGIQGEHLTFVAEFDRGGSMRRVNTPRLVRSMYVDVAGGPCLAMRLPSDLPSTSEAGAFAPDATSPVQCRMEEHTIVWYIEKLLTSPDGDIYFPLPADLCPLLANSPGGCASMESDFLAASLPLSQSLSLQSTIALQSAVGPSWLSANGRGHASPHGRGNDAAAAAIAAAAARGTGGPFCPCHWGRVSGAIQTHSTARLGDDPHGDRIAGSSADALATLEVLEDDARSTADLDPAPASAPASMFMGASPSRAASFRCSINQTVPYLGHAPESFGTTIVLRNPELKRALTIFPHPDGVGSIAQPRRIPAEPCPTK</sequence>
<keyword evidence="3" id="KW-1185">Reference proteome</keyword>
<feature type="region of interest" description="Disordered" evidence="1">
    <location>
        <begin position="417"/>
        <end position="452"/>
    </location>
</feature>
<dbReference type="Proteomes" id="UP000030693">
    <property type="component" value="Unassembled WGS sequence"/>
</dbReference>
<organism evidence="2">
    <name type="scientific">Fonticula alba</name>
    <name type="common">Slime mold</name>
    <dbReference type="NCBI Taxonomy" id="691883"/>
    <lineage>
        <taxon>Eukaryota</taxon>
        <taxon>Rotosphaerida</taxon>
        <taxon>Fonticulaceae</taxon>
        <taxon>Fonticula</taxon>
    </lineage>
</organism>
<evidence type="ECO:0000256" key="1">
    <source>
        <dbReference type="SAM" id="MobiDB-lite"/>
    </source>
</evidence>
<evidence type="ECO:0000313" key="3">
    <source>
        <dbReference type="Proteomes" id="UP000030693"/>
    </source>
</evidence>
<gene>
    <name evidence="2" type="ORF">H696_04972</name>
</gene>
<accession>A0A058Z3G7</accession>
<proteinExistence type="predicted"/>
<reference evidence="2" key="1">
    <citation type="submission" date="2013-04" db="EMBL/GenBank/DDBJ databases">
        <title>The Genome Sequence of Fonticula alba ATCC 38817.</title>
        <authorList>
            <consortium name="The Broad Institute Genomics Platform"/>
            <person name="Russ C."/>
            <person name="Cuomo C."/>
            <person name="Burger G."/>
            <person name="Gray M.W."/>
            <person name="Holland P.W.H."/>
            <person name="King N."/>
            <person name="Lang F.B.F."/>
            <person name="Roger A.J."/>
            <person name="Ruiz-Trillo I."/>
            <person name="Brown M."/>
            <person name="Walker B."/>
            <person name="Young S."/>
            <person name="Zeng Q."/>
            <person name="Gargeya S."/>
            <person name="Fitzgerald M."/>
            <person name="Haas B."/>
            <person name="Abouelleil A."/>
            <person name="Allen A.W."/>
            <person name="Alvarado L."/>
            <person name="Arachchi H.M."/>
            <person name="Berlin A.M."/>
            <person name="Chapman S.B."/>
            <person name="Gainer-Dewar J."/>
            <person name="Goldberg J."/>
            <person name="Griggs A."/>
            <person name="Gujja S."/>
            <person name="Hansen M."/>
            <person name="Howarth C."/>
            <person name="Imamovic A."/>
            <person name="Ireland A."/>
            <person name="Larimer J."/>
            <person name="McCowan C."/>
            <person name="Murphy C."/>
            <person name="Pearson M."/>
            <person name="Poon T.W."/>
            <person name="Priest M."/>
            <person name="Roberts A."/>
            <person name="Saif S."/>
            <person name="Shea T."/>
            <person name="Sisk P."/>
            <person name="Sykes S."/>
            <person name="Wortman J."/>
            <person name="Nusbaum C."/>
            <person name="Birren B."/>
        </authorList>
    </citation>
    <scope>NUCLEOTIDE SEQUENCE [LARGE SCALE GENOMIC DNA]</scope>
    <source>
        <strain evidence="2">ATCC 38817</strain>
    </source>
</reference>